<feature type="region of interest" description="Disordered" evidence="1">
    <location>
        <begin position="137"/>
        <end position="156"/>
    </location>
</feature>
<dbReference type="GO" id="GO:0006313">
    <property type="term" value="P:DNA transposition"/>
    <property type="evidence" value="ECO:0007669"/>
    <property type="project" value="InterPro"/>
</dbReference>
<name>E1YEJ9_9BACT</name>
<accession>E1YEJ9</accession>
<dbReference type="PANTHER" id="PTHR34322">
    <property type="entry name" value="TRANSPOSASE, Y1_TNP DOMAIN-CONTAINING"/>
    <property type="match status" value="1"/>
</dbReference>
<dbReference type="SUPFAM" id="SSF143422">
    <property type="entry name" value="Transposase IS200-like"/>
    <property type="match status" value="1"/>
</dbReference>
<evidence type="ECO:0000256" key="1">
    <source>
        <dbReference type="SAM" id="MobiDB-lite"/>
    </source>
</evidence>
<dbReference type="AlphaFoldDB" id="E1YEJ9"/>
<organism evidence="2">
    <name type="scientific">uncultured Desulfobacterium sp</name>
    <dbReference type="NCBI Taxonomy" id="201089"/>
    <lineage>
        <taxon>Bacteria</taxon>
        <taxon>Pseudomonadati</taxon>
        <taxon>Thermodesulfobacteriota</taxon>
        <taxon>Desulfobacteria</taxon>
        <taxon>Desulfobacterales</taxon>
        <taxon>Desulfobacteriaceae</taxon>
        <taxon>Desulfobacterium</taxon>
        <taxon>environmental samples</taxon>
    </lineage>
</organism>
<proteinExistence type="predicted"/>
<protein>
    <recommendedName>
        <fullName evidence="3">Transposase IS200-like domain-containing protein</fullName>
    </recommendedName>
</protein>
<reference evidence="2" key="1">
    <citation type="journal article" date="2011" name="Environ. Microbiol.">
        <title>Genomic insights into the metabolic potential of the polycyclic aromatic hydrocarbon degrading sulfate-reducing Deltaproteobacterium N47.</title>
        <authorList>
            <person name="Bergmann F."/>
            <person name="Selesi D."/>
            <person name="Weinmaier T."/>
            <person name="Tischler P."/>
            <person name="Rattei T."/>
            <person name="Meckenstock R.U."/>
        </authorList>
    </citation>
    <scope>NUCLEOTIDE SEQUENCE</scope>
</reference>
<dbReference type="GO" id="GO:0004803">
    <property type="term" value="F:transposase activity"/>
    <property type="evidence" value="ECO:0007669"/>
    <property type="project" value="InterPro"/>
</dbReference>
<dbReference type="EMBL" id="FR695871">
    <property type="protein sequence ID" value="CBX28993.1"/>
    <property type="molecule type" value="Genomic_DNA"/>
</dbReference>
<dbReference type="InterPro" id="IPR036515">
    <property type="entry name" value="Transposase_17_sf"/>
</dbReference>
<gene>
    <name evidence="2" type="ORF">N47_P16980</name>
</gene>
<sequence>MISINLSYAQHYKKKYKYTGHFWQDRYKSIIISKDEYLLACGSYVELNPVRAGMVKAPKDYPWSSYGINAYGKKDDLIDRHIIFDKLSTDESVRKEYRSFVQKMQRQPESMRGEMDHRTIYGGSAFIQDVHKQYKLDAGIKKRGRPRKEKSDVENK</sequence>
<dbReference type="Gene3D" id="3.30.70.1290">
    <property type="entry name" value="Transposase IS200-like"/>
    <property type="match status" value="1"/>
</dbReference>
<dbReference type="PANTHER" id="PTHR34322:SF2">
    <property type="entry name" value="TRANSPOSASE IS200-LIKE DOMAIN-CONTAINING PROTEIN"/>
    <property type="match status" value="1"/>
</dbReference>
<dbReference type="GO" id="GO:0003677">
    <property type="term" value="F:DNA binding"/>
    <property type="evidence" value="ECO:0007669"/>
    <property type="project" value="InterPro"/>
</dbReference>
<evidence type="ECO:0000313" key="2">
    <source>
        <dbReference type="EMBL" id="CBX28993.1"/>
    </source>
</evidence>
<evidence type="ECO:0008006" key="3">
    <source>
        <dbReference type="Google" id="ProtNLM"/>
    </source>
</evidence>